<feature type="region of interest" description="Disordered" evidence="2">
    <location>
        <begin position="1"/>
        <end position="21"/>
    </location>
</feature>
<feature type="domain" description="4'-phosphopantetheinyl transferase" evidence="3">
    <location>
        <begin position="62"/>
        <end position="103"/>
    </location>
</feature>
<keyword evidence="1" id="KW-0808">Transferase</keyword>
<dbReference type="InterPro" id="IPR037143">
    <property type="entry name" value="4-PPantetheinyl_Trfase_dom_sf"/>
</dbReference>
<dbReference type="Gene3D" id="3.90.470.20">
    <property type="entry name" value="4'-phosphopantetheinyl transferase domain"/>
    <property type="match status" value="1"/>
</dbReference>
<evidence type="ECO:0000256" key="2">
    <source>
        <dbReference type="SAM" id="MobiDB-lite"/>
    </source>
</evidence>
<feature type="compositionally biased region" description="Acidic residues" evidence="2">
    <location>
        <begin position="271"/>
        <end position="280"/>
    </location>
</feature>
<dbReference type="AlphaFoldDB" id="A0A8H3IL03"/>
<sequence length="280" mass="30827">MGEPIGQADAASDQKLDHENPTITKNYDNAHWMLPGLSKYSSTSEDAKSFWSAIDDGRSALGALARHLAGRWAAKEAVIKAHGHRQLYMQDISIIRPLLPHGSSSDTGTGGVQKLIALIDPPSDSIQMSERVATIRGLRGFGLHNRGLDKGVLVRKYELHKQAQDSMDRMVHRTSYFHRRSRIKESDRQVAEISISHDGDYAVAMCMAFDPPGSAVREKTIVDQGEGSPLHEPQWGDEGWLDLTDTGIERGSIGLEKEPAVDMPLDKLLEEPESQADPDA</sequence>
<gene>
    <name evidence="4" type="ORF">IMSHALPRED_008746</name>
</gene>
<protein>
    <recommendedName>
        <fullName evidence="3">4'-phosphopantetheinyl transferase domain-containing protein</fullName>
    </recommendedName>
</protein>
<dbReference type="GO" id="GO:0008897">
    <property type="term" value="F:holo-[acyl-carrier-protein] synthase activity"/>
    <property type="evidence" value="ECO:0007669"/>
    <property type="project" value="InterPro"/>
</dbReference>
<feature type="compositionally biased region" description="Basic and acidic residues" evidence="2">
    <location>
        <begin position="255"/>
        <end position="270"/>
    </location>
</feature>
<organism evidence="4 5">
    <name type="scientific">Imshaugia aleurites</name>
    <dbReference type="NCBI Taxonomy" id="172621"/>
    <lineage>
        <taxon>Eukaryota</taxon>
        <taxon>Fungi</taxon>
        <taxon>Dikarya</taxon>
        <taxon>Ascomycota</taxon>
        <taxon>Pezizomycotina</taxon>
        <taxon>Lecanoromycetes</taxon>
        <taxon>OSLEUM clade</taxon>
        <taxon>Lecanoromycetidae</taxon>
        <taxon>Lecanorales</taxon>
        <taxon>Lecanorineae</taxon>
        <taxon>Parmeliaceae</taxon>
        <taxon>Imshaugia</taxon>
    </lineage>
</organism>
<dbReference type="SUPFAM" id="SSF56214">
    <property type="entry name" value="4'-phosphopantetheinyl transferase"/>
    <property type="match status" value="1"/>
</dbReference>
<accession>A0A8H3IL03</accession>
<evidence type="ECO:0000259" key="3">
    <source>
        <dbReference type="Pfam" id="PF01648"/>
    </source>
</evidence>
<dbReference type="Proteomes" id="UP000664534">
    <property type="component" value="Unassembled WGS sequence"/>
</dbReference>
<name>A0A8H3IL03_9LECA</name>
<comment type="caution">
    <text evidence="4">The sequence shown here is derived from an EMBL/GenBank/DDBJ whole genome shotgun (WGS) entry which is preliminary data.</text>
</comment>
<dbReference type="InterPro" id="IPR008278">
    <property type="entry name" value="4-PPantetheinyl_Trfase_dom"/>
</dbReference>
<dbReference type="Pfam" id="PF01648">
    <property type="entry name" value="ACPS"/>
    <property type="match status" value="1"/>
</dbReference>
<keyword evidence="5" id="KW-1185">Reference proteome</keyword>
<dbReference type="OrthoDB" id="15433at2759"/>
<feature type="region of interest" description="Disordered" evidence="2">
    <location>
        <begin position="255"/>
        <end position="280"/>
    </location>
</feature>
<evidence type="ECO:0000313" key="4">
    <source>
        <dbReference type="EMBL" id="CAF9931912.1"/>
    </source>
</evidence>
<dbReference type="GO" id="GO:0000287">
    <property type="term" value="F:magnesium ion binding"/>
    <property type="evidence" value="ECO:0007669"/>
    <property type="project" value="InterPro"/>
</dbReference>
<reference evidence="4" key="1">
    <citation type="submission" date="2021-03" db="EMBL/GenBank/DDBJ databases">
        <authorList>
            <person name="Tagirdzhanova G."/>
        </authorList>
    </citation>
    <scope>NUCLEOTIDE SEQUENCE</scope>
</reference>
<evidence type="ECO:0000313" key="5">
    <source>
        <dbReference type="Proteomes" id="UP000664534"/>
    </source>
</evidence>
<proteinExistence type="predicted"/>
<evidence type="ECO:0000256" key="1">
    <source>
        <dbReference type="ARBA" id="ARBA00022679"/>
    </source>
</evidence>
<dbReference type="EMBL" id="CAJPDT010000063">
    <property type="protein sequence ID" value="CAF9931912.1"/>
    <property type="molecule type" value="Genomic_DNA"/>
</dbReference>